<gene>
    <name evidence="7" type="ORF">ACFFU1_18420</name>
</gene>
<comment type="caution">
    <text evidence="7">The sequence shown here is derived from an EMBL/GenBank/DDBJ whole genome shotgun (WGS) entry which is preliminary data.</text>
</comment>
<dbReference type="Gene3D" id="1.25.40.390">
    <property type="match status" value="1"/>
</dbReference>
<reference evidence="7 8" key="1">
    <citation type="submission" date="2024-09" db="EMBL/GenBank/DDBJ databases">
        <authorList>
            <person name="Sun Q."/>
            <person name="Mori K."/>
        </authorList>
    </citation>
    <scope>NUCLEOTIDE SEQUENCE [LARGE SCALE GENOMIC DNA]</scope>
    <source>
        <strain evidence="7 8">CECT 8300</strain>
    </source>
</reference>
<keyword evidence="4" id="KW-0472">Membrane</keyword>
<evidence type="ECO:0000256" key="4">
    <source>
        <dbReference type="ARBA" id="ARBA00023136"/>
    </source>
</evidence>
<evidence type="ECO:0000313" key="8">
    <source>
        <dbReference type="Proteomes" id="UP001589590"/>
    </source>
</evidence>
<protein>
    <submittedName>
        <fullName evidence="7">RagB/SusD family nutrient uptake outer membrane protein</fullName>
    </submittedName>
</protein>
<evidence type="ECO:0000259" key="6">
    <source>
        <dbReference type="Pfam" id="PF07980"/>
    </source>
</evidence>
<dbReference type="InterPro" id="IPR011990">
    <property type="entry name" value="TPR-like_helical_dom_sf"/>
</dbReference>
<accession>A0ABV5H4Q4</accession>
<dbReference type="Pfam" id="PF07980">
    <property type="entry name" value="SusD_RagB"/>
    <property type="match status" value="1"/>
</dbReference>
<keyword evidence="3" id="KW-0732">Signal</keyword>
<name>A0ABV5H4Q4_9FLAO</name>
<organism evidence="7 8">
    <name type="scientific">Algibacter miyuki</name>
    <dbReference type="NCBI Taxonomy" id="1306933"/>
    <lineage>
        <taxon>Bacteria</taxon>
        <taxon>Pseudomonadati</taxon>
        <taxon>Bacteroidota</taxon>
        <taxon>Flavobacteriia</taxon>
        <taxon>Flavobacteriales</taxon>
        <taxon>Flavobacteriaceae</taxon>
        <taxon>Algibacter</taxon>
    </lineage>
</organism>
<evidence type="ECO:0000256" key="1">
    <source>
        <dbReference type="ARBA" id="ARBA00004442"/>
    </source>
</evidence>
<evidence type="ECO:0000256" key="5">
    <source>
        <dbReference type="ARBA" id="ARBA00023237"/>
    </source>
</evidence>
<dbReference type="InterPro" id="IPR012944">
    <property type="entry name" value="SusD_RagB_dom"/>
</dbReference>
<comment type="subcellular location">
    <subcellularLocation>
        <location evidence="1">Cell outer membrane</location>
    </subcellularLocation>
</comment>
<evidence type="ECO:0000256" key="2">
    <source>
        <dbReference type="ARBA" id="ARBA00006275"/>
    </source>
</evidence>
<dbReference type="RefSeq" id="WP_290270959.1">
    <property type="nucleotide sequence ID" value="NZ_JAUFQP010000010.1"/>
</dbReference>
<keyword evidence="8" id="KW-1185">Reference proteome</keyword>
<keyword evidence="5" id="KW-0998">Cell outer membrane</keyword>
<evidence type="ECO:0000256" key="3">
    <source>
        <dbReference type="ARBA" id="ARBA00022729"/>
    </source>
</evidence>
<sequence length="536" mass="60363">MKQYRNITFSILFGLTLLTSCESMLEVEPEEVLLAEDYLGDDQIDARSALFGVLSQMQEVVGQYVVLGELRADLANVTASTIDELREVNNHDISTDNSYADLTTMFSIINNCNFALEGIDTQAYEEELLEDYASILRIRTWAQMQILINYGKLPYITKPIRTSDDLDDTYPLLSFDEGIDQLIANLQGVMNVENVSKYAGSLGFEIFKMIPDQFVLLGDLNLWKGNNTQAATYYMFFLNKAMFDGRNYNLSSNTITVTENNDNYTYSDGWADIFDESVRTNEVIDYVAFSEQFRQPNNSFEVVTKQLQASTSIITNWNSQSMGYEGEAVEDNRDERAKLSATIEAAEPLISKYQYDYFSWTRVAKVYLRYAEAINYAGHPEQALAIVNGIFNNPNVDPVDAPIFENEEWYLNFDMEVYYTVNNSDEPVSGNLGVRGRAGLAPVGLDLDLTSSTAIEEVGALILNEAALELAFEGNRWEDLMRFSIRANNPDILADAVADKFITSGDAGTGATIKQKLQNPENWFLPYTIPDNFVSN</sequence>
<dbReference type="EMBL" id="JBHMFA010000035">
    <property type="protein sequence ID" value="MFB9106889.1"/>
    <property type="molecule type" value="Genomic_DNA"/>
</dbReference>
<feature type="domain" description="RagB/SusD" evidence="6">
    <location>
        <begin position="434"/>
        <end position="491"/>
    </location>
</feature>
<dbReference type="SUPFAM" id="SSF48452">
    <property type="entry name" value="TPR-like"/>
    <property type="match status" value="1"/>
</dbReference>
<evidence type="ECO:0000313" key="7">
    <source>
        <dbReference type="EMBL" id="MFB9106889.1"/>
    </source>
</evidence>
<dbReference type="PROSITE" id="PS51257">
    <property type="entry name" value="PROKAR_LIPOPROTEIN"/>
    <property type="match status" value="1"/>
</dbReference>
<dbReference type="Proteomes" id="UP001589590">
    <property type="component" value="Unassembled WGS sequence"/>
</dbReference>
<comment type="similarity">
    <text evidence="2">Belongs to the SusD family.</text>
</comment>
<proteinExistence type="inferred from homology"/>